<dbReference type="SUPFAM" id="SSF46785">
    <property type="entry name" value="Winged helix' DNA-binding domain"/>
    <property type="match status" value="1"/>
</dbReference>
<evidence type="ECO:0000259" key="6">
    <source>
        <dbReference type="Pfam" id="PF08100"/>
    </source>
</evidence>
<feature type="domain" description="O-methyltransferase C-terminal" evidence="5">
    <location>
        <begin position="125"/>
        <end position="325"/>
    </location>
</feature>
<dbReference type="GO" id="GO:0008171">
    <property type="term" value="F:O-methyltransferase activity"/>
    <property type="evidence" value="ECO:0007669"/>
    <property type="project" value="InterPro"/>
</dbReference>
<dbReference type="Gene3D" id="1.10.10.10">
    <property type="entry name" value="Winged helix-like DNA-binding domain superfamily/Winged helix DNA-binding domain"/>
    <property type="match status" value="1"/>
</dbReference>
<dbReference type="AlphaFoldDB" id="A0AAU2VF37"/>
<organism evidence="7">
    <name type="scientific">Streptomyces sp. NBC_00003</name>
    <dbReference type="NCBI Taxonomy" id="2903608"/>
    <lineage>
        <taxon>Bacteria</taxon>
        <taxon>Bacillati</taxon>
        <taxon>Actinomycetota</taxon>
        <taxon>Actinomycetes</taxon>
        <taxon>Kitasatosporales</taxon>
        <taxon>Streptomycetaceae</taxon>
        <taxon>Streptomyces</taxon>
    </lineage>
</organism>
<dbReference type="Pfam" id="PF08100">
    <property type="entry name" value="Dimerisation"/>
    <property type="match status" value="1"/>
</dbReference>
<feature type="active site" description="Proton acceptor" evidence="4">
    <location>
        <position position="254"/>
    </location>
</feature>
<dbReference type="GO" id="GO:0032259">
    <property type="term" value="P:methylation"/>
    <property type="evidence" value="ECO:0007669"/>
    <property type="project" value="UniProtKB-KW"/>
</dbReference>
<evidence type="ECO:0000259" key="5">
    <source>
        <dbReference type="Pfam" id="PF00891"/>
    </source>
</evidence>
<gene>
    <name evidence="7" type="ORF">OG549_36370</name>
</gene>
<dbReference type="SUPFAM" id="SSF53335">
    <property type="entry name" value="S-adenosyl-L-methionine-dependent methyltransferases"/>
    <property type="match status" value="1"/>
</dbReference>
<dbReference type="EMBL" id="CP108318">
    <property type="protein sequence ID" value="WTW65676.1"/>
    <property type="molecule type" value="Genomic_DNA"/>
</dbReference>
<dbReference type="InterPro" id="IPR012967">
    <property type="entry name" value="COMT_dimerisation"/>
</dbReference>
<keyword evidence="2" id="KW-0808">Transferase</keyword>
<evidence type="ECO:0000256" key="2">
    <source>
        <dbReference type="ARBA" id="ARBA00022679"/>
    </source>
</evidence>
<dbReference type="PANTHER" id="PTHR43712">
    <property type="entry name" value="PUTATIVE (AFU_ORTHOLOGUE AFUA_4G14580)-RELATED"/>
    <property type="match status" value="1"/>
</dbReference>
<keyword evidence="3" id="KW-0949">S-adenosyl-L-methionine</keyword>
<protein>
    <submittedName>
        <fullName evidence="7">Methyltransferase</fullName>
    </submittedName>
</protein>
<dbReference type="InterPro" id="IPR029063">
    <property type="entry name" value="SAM-dependent_MTases_sf"/>
</dbReference>
<evidence type="ECO:0000313" key="7">
    <source>
        <dbReference type="EMBL" id="WTW65676.1"/>
    </source>
</evidence>
<keyword evidence="1 7" id="KW-0489">Methyltransferase</keyword>
<evidence type="ECO:0000256" key="4">
    <source>
        <dbReference type="PIRSR" id="PIRSR005739-1"/>
    </source>
</evidence>
<evidence type="ECO:0000256" key="1">
    <source>
        <dbReference type="ARBA" id="ARBA00022603"/>
    </source>
</evidence>
<dbReference type="PANTHER" id="PTHR43712:SF2">
    <property type="entry name" value="O-METHYLTRANSFERASE CICE"/>
    <property type="match status" value="1"/>
</dbReference>
<dbReference type="GO" id="GO:0046983">
    <property type="term" value="F:protein dimerization activity"/>
    <property type="evidence" value="ECO:0007669"/>
    <property type="project" value="InterPro"/>
</dbReference>
<proteinExistence type="predicted"/>
<sequence>MATSSDSPIDPTDPFTPSPLNRLLYGHVYSASVRAVAVHRIADHLAEGPRTVEDLAASAGLHADSLRRVLRLLAMHGLFTQDEKGAFALTEAGGVLRTDVPGSQHAAVMLITHEMFHRAADGIPDTLRTGKTPFEAAYGVPFFTHLAGSPAEGELFDTGMAAMSGRVDELVAESYTFPGSGTVVDVAGGRGGFLRAVLSREPALTGVLFDQPNTVSDHLLDTEEVRGRWSVAGGDFFSEVPAGGDLYVLKHILHDWNDEDCLRILGAIRRAAAPGKRLLVVDAVLPDNGDAHPAVELDIIMLMLVKGRERTATEFENLLTRSGFKLNRILPTPSLPSIIEAEAV</sequence>
<dbReference type="InterPro" id="IPR036390">
    <property type="entry name" value="WH_DNA-bd_sf"/>
</dbReference>
<reference evidence="7" key="1">
    <citation type="submission" date="2022-10" db="EMBL/GenBank/DDBJ databases">
        <title>The complete genomes of actinobacterial strains from the NBC collection.</title>
        <authorList>
            <person name="Joergensen T.S."/>
            <person name="Alvarez Arevalo M."/>
            <person name="Sterndorff E.B."/>
            <person name="Faurdal D."/>
            <person name="Vuksanovic O."/>
            <person name="Mourched A.-S."/>
            <person name="Charusanti P."/>
            <person name="Shaw S."/>
            <person name="Blin K."/>
            <person name="Weber T."/>
        </authorList>
    </citation>
    <scope>NUCLEOTIDE SEQUENCE</scope>
    <source>
        <strain evidence="7">NBC_00003</strain>
    </source>
</reference>
<dbReference type="InterPro" id="IPR016461">
    <property type="entry name" value="COMT-like"/>
</dbReference>
<feature type="domain" description="O-methyltransferase dimerisation" evidence="6">
    <location>
        <begin position="22"/>
        <end position="96"/>
    </location>
</feature>
<dbReference type="InterPro" id="IPR036388">
    <property type="entry name" value="WH-like_DNA-bd_sf"/>
</dbReference>
<accession>A0AAU2VF37</accession>
<dbReference type="InterPro" id="IPR001077">
    <property type="entry name" value="COMT_C"/>
</dbReference>
<dbReference type="Gene3D" id="3.40.50.150">
    <property type="entry name" value="Vaccinia Virus protein VP39"/>
    <property type="match status" value="1"/>
</dbReference>
<dbReference type="Pfam" id="PF00891">
    <property type="entry name" value="Methyltransf_2"/>
    <property type="match status" value="1"/>
</dbReference>
<dbReference type="PIRSF" id="PIRSF005739">
    <property type="entry name" value="O-mtase"/>
    <property type="match status" value="1"/>
</dbReference>
<dbReference type="PROSITE" id="PS51683">
    <property type="entry name" value="SAM_OMT_II"/>
    <property type="match status" value="1"/>
</dbReference>
<evidence type="ECO:0000256" key="3">
    <source>
        <dbReference type="ARBA" id="ARBA00022691"/>
    </source>
</evidence>
<name>A0AAU2VF37_9ACTN</name>